<feature type="region of interest" description="Disordered" evidence="1">
    <location>
        <begin position="120"/>
        <end position="260"/>
    </location>
</feature>
<feature type="region of interest" description="Disordered" evidence="1">
    <location>
        <begin position="283"/>
        <end position="310"/>
    </location>
</feature>
<feature type="compositionally biased region" description="Basic and acidic residues" evidence="1">
    <location>
        <begin position="174"/>
        <end position="188"/>
    </location>
</feature>
<evidence type="ECO:0000256" key="1">
    <source>
        <dbReference type="SAM" id="MobiDB-lite"/>
    </source>
</evidence>
<reference evidence="2 3" key="1">
    <citation type="submission" date="2022-12" db="EMBL/GenBank/DDBJ databases">
        <title>Genomic features and morphological characterization of a novel Knufia sp. strain isolated from spacecraft assembly facility.</title>
        <authorList>
            <person name="Teixeira M."/>
            <person name="Chander A.M."/>
            <person name="Stajich J.E."/>
            <person name="Venkateswaran K."/>
        </authorList>
    </citation>
    <scope>NUCLEOTIDE SEQUENCE [LARGE SCALE GENOMIC DNA]</scope>
    <source>
        <strain evidence="2 3">FJI-L2-BK-P2</strain>
    </source>
</reference>
<gene>
    <name evidence="2" type="ORF">OHC33_006018</name>
</gene>
<accession>A0AAN8IM75</accession>
<proteinExistence type="predicted"/>
<protein>
    <submittedName>
        <fullName evidence="2">Uncharacterized protein</fullName>
    </submittedName>
</protein>
<feature type="compositionally biased region" description="Basic and acidic residues" evidence="1">
    <location>
        <begin position="283"/>
        <end position="294"/>
    </location>
</feature>
<feature type="region of interest" description="Disordered" evidence="1">
    <location>
        <begin position="327"/>
        <end position="356"/>
    </location>
</feature>
<feature type="compositionally biased region" description="Low complexity" evidence="1">
    <location>
        <begin position="135"/>
        <end position="149"/>
    </location>
</feature>
<comment type="caution">
    <text evidence="2">The sequence shown here is derived from an EMBL/GenBank/DDBJ whole genome shotgun (WGS) entry which is preliminary data.</text>
</comment>
<feature type="compositionally biased region" description="Basic residues" evidence="1">
    <location>
        <begin position="194"/>
        <end position="216"/>
    </location>
</feature>
<evidence type="ECO:0000313" key="2">
    <source>
        <dbReference type="EMBL" id="KAK5952897.1"/>
    </source>
</evidence>
<organism evidence="2 3">
    <name type="scientific">Knufia fluminis</name>
    <dbReference type="NCBI Taxonomy" id="191047"/>
    <lineage>
        <taxon>Eukaryota</taxon>
        <taxon>Fungi</taxon>
        <taxon>Dikarya</taxon>
        <taxon>Ascomycota</taxon>
        <taxon>Pezizomycotina</taxon>
        <taxon>Eurotiomycetes</taxon>
        <taxon>Chaetothyriomycetidae</taxon>
        <taxon>Chaetothyriales</taxon>
        <taxon>Trichomeriaceae</taxon>
        <taxon>Knufia</taxon>
    </lineage>
</organism>
<dbReference type="AlphaFoldDB" id="A0AAN8IM75"/>
<sequence>MSLQPPIVTNIKFINQARTRPAPVQRPPGLGFDSTDRNRNEIQIYTALRALVGDTTAPPVPWRRSGSSYHLTVNHVGLLVCRRPGHERGAWQWWDPRTEEWYPREGANQESNVSAIRKTPSRFSPSHAAPDQYAESESTTSTPAATNANQPEETNAQSADEDEVVASTDSQANLRDEEVQRLEHEAPRTEVYYARKKRRNRRRREIQAEKKKRKASRPPTLSPTDIVKPQDVISASALSNDYGQGDRKSQDVGEISQAPWEDREVLYDPDDVTQIYMQAQDKHLQDSEALHSRNDASLPQPKHAETPVSDTSAMSYVDDEWSAIESEEAVDESGSGLVRSTRARRRLSRTSSDHLDSLPMPALRHVVSPTKSVVRRVVRLPSRRVTGRPVARRVRAVTGSRVVLQGR</sequence>
<keyword evidence="3" id="KW-1185">Reference proteome</keyword>
<evidence type="ECO:0000313" key="3">
    <source>
        <dbReference type="Proteomes" id="UP001316803"/>
    </source>
</evidence>
<dbReference type="EMBL" id="JAKLMC020000013">
    <property type="protein sequence ID" value="KAK5952897.1"/>
    <property type="molecule type" value="Genomic_DNA"/>
</dbReference>
<name>A0AAN8IM75_9EURO</name>
<dbReference type="Proteomes" id="UP001316803">
    <property type="component" value="Unassembled WGS sequence"/>
</dbReference>